<proteinExistence type="predicted"/>
<keyword evidence="1" id="KW-1133">Transmembrane helix</keyword>
<reference evidence="2 3" key="1">
    <citation type="submission" date="2016-01" db="EMBL/GenBank/DDBJ databases">
        <title>Genome Sequences of Twelve Sporeforming Bacillus Species Isolated from Foods.</title>
        <authorList>
            <person name="Berendsen E.M."/>
            <person name="Wells-Bennik M.H."/>
            <person name="Krawcyk A.O."/>
            <person name="De Jong A."/>
            <person name="Holsappel S."/>
            <person name="Eijlander R.T."/>
            <person name="Kuipers O.P."/>
        </authorList>
    </citation>
    <scope>NUCLEOTIDE SEQUENCE [LARGE SCALE GENOMIC DNA]</scope>
    <source>
        <strain evidence="2 3">B4099</strain>
    </source>
</reference>
<name>A0A150KLE6_HEYCO</name>
<dbReference type="Proteomes" id="UP000075304">
    <property type="component" value="Unassembled WGS sequence"/>
</dbReference>
<evidence type="ECO:0000256" key="1">
    <source>
        <dbReference type="SAM" id="Phobius"/>
    </source>
</evidence>
<accession>A0A150KLE6</accession>
<keyword evidence="1" id="KW-0812">Transmembrane</keyword>
<dbReference type="EMBL" id="LQYI01000002">
    <property type="protein sequence ID" value="KYC73823.1"/>
    <property type="molecule type" value="Genomic_DNA"/>
</dbReference>
<organism evidence="2 3">
    <name type="scientific">Heyndrickxia coagulans</name>
    <name type="common">Weizmannia coagulans</name>
    <dbReference type="NCBI Taxonomy" id="1398"/>
    <lineage>
        <taxon>Bacteria</taxon>
        <taxon>Bacillati</taxon>
        <taxon>Bacillota</taxon>
        <taxon>Bacilli</taxon>
        <taxon>Bacillales</taxon>
        <taxon>Bacillaceae</taxon>
        <taxon>Heyndrickxia</taxon>
    </lineage>
</organism>
<keyword evidence="1" id="KW-0472">Membrane</keyword>
<gene>
    <name evidence="2" type="ORF">B4099_2784</name>
</gene>
<sequence length="63" mass="7552">MWEKPETKCRQSIVRLYVKLRCLRINLLISPENMRRLAFILLLVPHSFGMGVCLQIWVQQRLI</sequence>
<dbReference type="AlphaFoldDB" id="A0A150KLE6"/>
<feature type="transmembrane region" description="Helical" evidence="1">
    <location>
        <begin position="37"/>
        <end position="58"/>
    </location>
</feature>
<evidence type="ECO:0000313" key="2">
    <source>
        <dbReference type="EMBL" id="KYC73823.1"/>
    </source>
</evidence>
<comment type="caution">
    <text evidence="2">The sequence shown here is derived from an EMBL/GenBank/DDBJ whole genome shotgun (WGS) entry which is preliminary data.</text>
</comment>
<protein>
    <submittedName>
        <fullName evidence="2">Uncharacterized protein</fullName>
    </submittedName>
</protein>
<dbReference type="PATRIC" id="fig|1398.25.peg.1316"/>
<evidence type="ECO:0000313" key="3">
    <source>
        <dbReference type="Proteomes" id="UP000075304"/>
    </source>
</evidence>